<dbReference type="EMBL" id="SJPN01000006">
    <property type="protein sequence ID" value="TWT98659.1"/>
    <property type="molecule type" value="Genomic_DNA"/>
</dbReference>
<evidence type="ECO:0000313" key="1">
    <source>
        <dbReference type="EMBL" id="TWT98659.1"/>
    </source>
</evidence>
<dbReference type="Proteomes" id="UP000320176">
    <property type="component" value="Unassembled WGS sequence"/>
</dbReference>
<evidence type="ECO:0000313" key="2">
    <source>
        <dbReference type="Proteomes" id="UP000320176"/>
    </source>
</evidence>
<reference evidence="1 2" key="1">
    <citation type="submission" date="2019-02" db="EMBL/GenBank/DDBJ databases">
        <title>Deep-cultivation of Planctomycetes and their phenomic and genomic characterization uncovers novel biology.</title>
        <authorList>
            <person name="Wiegand S."/>
            <person name="Jogler M."/>
            <person name="Boedeker C."/>
            <person name="Pinto D."/>
            <person name="Vollmers J."/>
            <person name="Rivas-Marin E."/>
            <person name="Kohn T."/>
            <person name="Peeters S.H."/>
            <person name="Heuer A."/>
            <person name="Rast P."/>
            <person name="Oberbeckmann S."/>
            <person name="Bunk B."/>
            <person name="Jeske O."/>
            <person name="Meyerdierks A."/>
            <person name="Storesund J.E."/>
            <person name="Kallscheuer N."/>
            <person name="Luecker S."/>
            <person name="Lage O.M."/>
            <person name="Pohl T."/>
            <person name="Merkel B.J."/>
            <person name="Hornburger P."/>
            <person name="Mueller R.-W."/>
            <person name="Bruemmer F."/>
            <person name="Labrenz M."/>
            <person name="Spormann A.M."/>
            <person name="Op Den Camp H."/>
            <person name="Overmann J."/>
            <person name="Amann R."/>
            <person name="Jetten M.S.M."/>
            <person name="Mascher T."/>
            <person name="Medema M.H."/>
            <person name="Devos D.P."/>
            <person name="Kaster A.-K."/>
            <person name="Ovreas L."/>
            <person name="Rohde M."/>
            <person name="Galperin M.Y."/>
            <person name="Jogler C."/>
        </authorList>
    </citation>
    <scope>NUCLEOTIDE SEQUENCE [LARGE SCALE GENOMIC DNA]</scope>
    <source>
        <strain evidence="1 2">Pla52n</strain>
    </source>
</reference>
<organism evidence="1 2">
    <name type="scientific">Stieleria varia</name>
    <dbReference type="NCBI Taxonomy" id="2528005"/>
    <lineage>
        <taxon>Bacteria</taxon>
        <taxon>Pseudomonadati</taxon>
        <taxon>Planctomycetota</taxon>
        <taxon>Planctomycetia</taxon>
        <taxon>Pirellulales</taxon>
        <taxon>Pirellulaceae</taxon>
        <taxon>Stieleria</taxon>
    </lineage>
</organism>
<protein>
    <submittedName>
        <fullName evidence="1">Uncharacterized protein</fullName>
    </submittedName>
</protein>
<accession>A0A5C6AGC8</accession>
<dbReference type="OrthoDB" id="261242at2"/>
<dbReference type="AlphaFoldDB" id="A0A5C6AGC8"/>
<sequence>MWIVHPNRRGIVAWQTGNSVWLLEARGGSSPISLVDGERDGVAYVSLAAVDDQTLPELDELFVRADELHLRYPQSGGQFGLRLMLRPIQSDADVLVLECVTSIETVLLDAHPTVDVLSAGQHQTIRADDELAGPAISATISETHSTAILLGPHDSPFTSDLSGGGNTGVRLRLFGEFLEKGVIRKARPWIVIDRSGQSISPEQLKRWHQELSFSPLPLTS</sequence>
<dbReference type="RefSeq" id="WP_146522190.1">
    <property type="nucleotide sequence ID" value="NZ_CP151726.1"/>
</dbReference>
<keyword evidence="2" id="KW-1185">Reference proteome</keyword>
<gene>
    <name evidence="1" type="ORF">Pla52n_51760</name>
</gene>
<proteinExistence type="predicted"/>
<comment type="caution">
    <text evidence="1">The sequence shown here is derived from an EMBL/GenBank/DDBJ whole genome shotgun (WGS) entry which is preliminary data.</text>
</comment>
<name>A0A5C6AGC8_9BACT</name>